<evidence type="ECO:0000256" key="3">
    <source>
        <dbReference type="ARBA" id="ARBA00022917"/>
    </source>
</evidence>
<dbReference type="InterPro" id="IPR016189">
    <property type="entry name" value="Transl_init_fac_IF2/IF5_N"/>
</dbReference>
<name>A0A0N4V013_ENTVE</name>
<evidence type="ECO:0000313" key="9">
    <source>
        <dbReference type="Proteomes" id="UP000274131"/>
    </source>
</evidence>
<dbReference type="InterPro" id="IPR045196">
    <property type="entry name" value="IF2/IF5"/>
</dbReference>
<keyword evidence="3" id="KW-0648">Protein biosynthesis</keyword>
<dbReference type="InterPro" id="IPR002735">
    <property type="entry name" value="Transl_init_fac_IF2/IF5_dom"/>
</dbReference>
<feature type="domain" description="Translation initiation factor IF2/IF5" evidence="7">
    <location>
        <begin position="113"/>
        <end position="222"/>
    </location>
</feature>
<gene>
    <name evidence="8" type="ORF">EVEC_LOCUS2942</name>
</gene>
<dbReference type="OrthoDB" id="10255414at2759"/>
<dbReference type="GO" id="GO:0003729">
    <property type="term" value="F:mRNA binding"/>
    <property type="evidence" value="ECO:0007669"/>
    <property type="project" value="TreeGrafter"/>
</dbReference>
<accession>A0A0N4V013</accession>
<dbReference type="STRING" id="51028.A0A0N4V013"/>
<keyword evidence="9" id="KW-1185">Reference proteome</keyword>
<dbReference type="InterPro" id="IPR016190">
    <property type="entry name" value="Transl_init_fac_IF2/IF5_Zn-bd"/>
</dbReference>
<dbReference type="SMART" id="SM00653">
    <property type="entry name" value="eIF2B_5"/>
    <property type="match status" value="1"/>
</dbReference>
<feature type="region of interest" description="Disordered" evidence="6">
    <location>
        <begin position="1"/>
        <end position="36"/>
    </location>
</feature>
<evidence type="ECO:0000256" key="6">
    <source>
        <dbReference type="SAM" id="MobiDB-lite"/>
    </source>
</evidence>
<reference evidence="8 9" key="2">
    <citation type="submission" date="2018-10" db="EMBL/GenBank/DDBJ databases">
        <authorList>
            <consortium name="Pathogen Informatics"/>
        </authorList>
    </citation>
    <scope>NUCLEOTIDE SEQUENCE [LARGE SCALE GENOMIC DNA]</scope>
</reference>
<dbReference type="SUPFAM" id="SSF75689">
    <property type="entry name" value="Zinc-binding domain of translation initiation factor 2 beta"/>
    <property type="match status" value="1"/>
</dbReference>
<dbReference type="GO" id="GO:0031369">
    <property type="term" value="F:translation initiation factor binding"/>
    <property type="evidence" value="ECO:0007669"/>
    <property type="project" value="TreeGrafter"/>
</dbReference>
<organism evidence="10">
    <name type="scientific">Enterobius vermicularis</name>
    <name type="common">Human pinworm</name>
    <dbReference type="NCBI Taxonomy" id="51028"/>
    <lineage>
        <taxon>Eukaryota</taxon>
        <taxon>Metazoa</taxon>
        <taxon>Ecdysozoa</taxon>
        <taxon>Nematoda</taxon>
        <taxon>Chromadorea</taxon>
        <taxon>Rhabditida</taxon>
        <taxon>Spirurina</taxon>
        <taxon>Oxyuridomorpha</taxon>
        <taxon>Oxyuroidea</taxon>
        <taxon>Oxyuridae</taxon>
        <taxon>Enterobius</taxon>
    </lineage>
</organism>
<protein>
    <recommendedName>
        <fullName evidence="4">Eukaryotic translation initiation factor 2 subunit 2</fullName>
    </recommendedName>
    <alternativeName>
        <fullName evidence="5">Eukaryotic translation initiation factor 2 subunit beta</fullName>
    </alternativeName>
</protein>
<evidence type="ECO:0000256" key="5">
    <source>
        <dbReference type="ARBA" id="ARBA00042452"/>
    </source>
</evidence>
<keyword evidence="2" id="KW-0396">Initiation factor</keyword>
<dbReference type="GO" id="GO:0003743">
    <property type="term" value="F:translation initiation factor activity"/>
    <property type="evidence" value="ECO:0007669"/>
    <property type="project" value="UniProtKB-KW"/>
</dbReference>
<evidence type="ECO:0000259" key="7">
    <source>
        <dbReference type="SMART" id="SM00653"/>
    </source>
</evidence>
<dbReference type="GO" id="GO:0005850">
    <property type="term" value="C:eukaryotic translation initiation factor 2 complex"/>
    <property type="evidence" value="ECO:0007669"/>
    <property type="project" value="TreeGrafter"/>
</dbReference>
<dbReference type="GO" id="GO:0001731">
    <property type="term" value="P:formation of translation preinitiation complex"/>
    <property type="evidence" value="ECO:0007669"/>
    <property type="project" value="TreeGrafter"/>
</dbReference>
<dbReference type="Proteomes" id="UP000274131">
    <property type="component" value="Unassembled WGS sequence"/>
</dbReference>
<dbReference type="PANTHER" id="PTHR23001">
    <property type="entry name" value="EUKARYOTIC TRANSLATION INITIATION FACTOR"/>
    <property type="match status" value="1"/>
</dbReference>
<evidence type="ECO:0000313" key="10">
    <source>
        <dbReference type="WBParaSite" id="EVEC_0000323401-mRNA-1"/>
    </source>
</evidence>
<evidence type="ECO:0000256" key="4">
    <source>
        <dbReference type="ARBA" id="ARBA00040874"/>
    </source>
</evidence>
<evidence type="ECO:0000256" key="1">
    <source>
        <dbReference type="ARBA" id="ARBA00010397"/>
    </source>
</evidence>
<dbReference type="SUPFAM" id="SSF100966">
    <property type="entry name" value="Translation initiation factor 2 beta, aIF2beta, N-terminal domain"/>
    <property type="match status" value="1"/>
</dbReference>
<dbReference type="Gene3D" id="3.30.30.170">
    <property type="match status" value="1"/>
</dbReference>
<proteinExistence type="inferred from homology"/>
<dbReference type="EMBL" id="UXUI01007477">
    <property type="protein sequence ID" value="VDD87799.1"/>
    <property type="molecule type" value="Genomic_DNA"/>
</dbReference>
<sequence length="251" mass="27716">MADDILNLVGKKKKAKKPIMLDEPSADAPTGTPDPGTEELVLGLKKKKKTVKPSVLVEEQTQEKDVEPYAQGIGMTNLIDAKGQWPNYSYDQLLELIFGIMKEKNPELAAGEKKKFIMKPPQIARAGSKKTAFANFAEICRLLKRQPKHVLQFLMAELGTTGSIDGNNCLIVKGRFQQKHFESVLRKYIKEYVTCHTCKSSDTELTKDTRLFFLECNTCGSRCSVTAIKSGFTAMVGKRAAVRAAEAAAGK</sequence>
<reference evidence="10" key="1">
    <citation type="submission" date="2016-04" db="UniProtKB">
        <authorList>
            <consortium name="WormBaseParasite"/>
        </authorList>
    </citation>
    <scope>IDENTIFICATION</scope>
</reference>
<evidence type="ECO:0000256" key="2">
    <source>
        <dbReference type="ARBA" id="ARBA00022540"/>
    </source>
</evidence>
<dbReference type="FunFam" id="3.30.30.170:FF:000001">
    <property type="entry name" value="Eukaryotic translation initiation factor 2 subunit"/>
    <property type="match status" value="1"/>
</dbReference>
<comment type="similarity">
    <text evidence="1">Belongs to the eIF-2-beta/eIF-5 family.</text>
</comment>
<dbReference type="Pfam" id="PF01873">
    <property type="entry name" value="eIF-5_eIF-2B"/>
    <property type="match status" value="1"/>
</dbReference>
<dbReference type="AlphaFoldDB" id="A0A0N4V013"/>
<evidence type="ECO:0000313" key="8">
    <source>
        <dbReference type="EMBL" id="VDD87799.1"/>
    </source>
</evidence>
<dbReference type="WBParaSite" id="EVEC_0000323401-mRNA-1">
    <property type="protein sequence ID" value="EVEC_0000323401-mRNA-1"/>
    <property type="gene ID" value="EVEC_0000323401"/>
</dbReference>
<dbReference type="PANTHER" id="PTHR23001:SF3">
    <property type="entry name" value="EUKARYOTIC TRANSLATION INITIATION FACTOR 2 SUBUNIT 2"/>
    <property type="match status" value="1"/>
</dbReference>